<proteinExistence type="predicted"/>
<comment type="caution">
    <text evidence="1">The sequence shown here is derived from an EMBL/GenBank/DDBJ whole genome shotgun (WGS) entry which is preliminary data.</text>
</comment>
<organism evidence="1 2">
    <name type="scientific">Nostoc linckia FACHB-391</name>
    <dbReference type="NCBI Taxonomy" id="2692906"/>
    <lineage>
        <taxon>Bacteria</taxon>
        <taxon>Bacillati</taxon>
        <taxon>Cyanobacteriota</taxon>
        <taxon>Cyanophyceae</taxon>
        <taxon>Nostocales</taxon>
        <taxon>Nostocaceae</taxon>
        <taxon>Nostoc</taxon>
    </lineage>
</organism>
<accession>A0ABR8EPF9</accession>
<evidence type="ECO:0000313" key="2">
    <source>
        <dbReference type="Proteomes" id="UP000604661"/>
    </source>
</evidence>
<keyword evidence="2" id="KW-1185">Reference proteome</keyword>
<dbReference type="RefSeq" id="WP_190894365.1">
    <property type="nucleotide sequence ID" value="NZ_JACJTE010000001.1"/>
</dbReference>
<dbReference type="Proteomes" id="UP000604661">
    <property type="component" value="Unassembled WGS sequence"/>
</dbReference>
<sequence length="45" mass="5127">MVWEKGERLEFTPFSFPEPYWVKGDFTNGTFTRASLTVAIAVDAN</sequence>
<name>A0ABR8EPF9_NOSLI</name>
<dbReference type="EMBL" id="JACJTE010000001">
    <property type="protein sequence ID" value="MBD2559251.1"/>
    <property type="molecule type" value="Genomic_DNA"/>
</dbReference>
<protein>
    <submittedName>
        <fullName evidence="1">Uncharacterized protein</fullName>
    </submittedName>
</protein>
<gene>
    <name evidence="1" type="ORF">H6G95_01110</name>
</gene>
<reference evidence="1 2" key="1">
    <citation type="journal article" date="2020" name="ISME J.">
        <title>Comparative genomics reveals insights into cyanobacterial evolution and habitat adaptation.</title>
        <authorList>
            <person name="Chen M.Y."/>
            <person name="Teng W.K."/>
            <person name="Zhao L."/>
            <person name="Hu C.X."/>
            <person name="Zhou Y.K."/>
            <person name="Han B.P."/>
            <person name="Song L.R."/>
            <person name="Shu W.S."/>
        </authorList>
    </citation>
    <scope>NUCLEOTIDE SEQUENCE [LARGE SCALE GENOMIC DNA]</scope>
    <source>
        <strain evidence="1 2">FACHB-391</strain>
    </source>
</reference>
<evidence type="ECO:0000313" key="1">
    <source>
        <dbReference type="EMBL" id="MBD2559251.1"/>
    </source>
</evidence>